<dbReference type="PANTHER" id="PTHR15180:SF1">
    <property type="entry name" value="GENERAL TRANSCRIPTION FACTOR 3C POLYPEPTIDE 1"/>
    <property type="match status" value="1"/>
</dbReference>
<dbReference type="Proteomes" id="UP000235965">
    <property type="component" value="Unassembled WGS sequence"/>
</dbReference>
<evidence type="ECO:0000313" key="3">
    <source>
        <dbReference type="Proteomes" id="UP000235965"/>
    </source>
</evidence>
<dbReference type="GO" id="GO:0003677">
    <property type="term" value="F:DNA binding"/>
    <property type="evidence" value="ECO:0007669"/>
    <property type="project" value="InterPro"/>
</dbReference>
<dbReference type="GO" id="GO:0006384">
    <property type="term" value="P:transcription initiation at RNA polymerase III promoter"/>
    <property type="evidence" value="ECO:0007669"/>
    <property type="project" value="InterPro"/>
</dbReference>
<dbReference type="AlphaFoldDB" id="A0A2J7PFG2"/>
<evidence type="ECO:0000313" key="2">
    <source>
        <dbReference type="EMBL" id="PNF15073.1"/>
    </source>
</evidence>
<dbReference type="STRING" id="105785.A0A2J7PFG2"/>
<organism evidence="2 3">
    <name type="scientific">Cryptotermes secundus</name>
    <dbReference type="NCBI Taxonomy" id="105785"/>
    <lineage>
        <taxon>Eukaryota</taxon>
        <taxon>Metazoa</taxon>
        <taxon>Ecdysozoa</taxon>
        <taxon>Arthropoda</taxon>
        <taxon>Hexapoda</taxon>
        <taxon>Insecta</taxon>
        <taxon>Pterygota</taxon>
        <taxon>Neoptera</taxon>
        <taxon>Polyneoptera</taxon>
        <taxon>Dictyoptera</taxon>
        <taxon>Blattodea</taxon>
        <taxon>Blattoidea</taxon>
        <taxon>Termitoidae</taxon>
        <taxon>Kalotermitidae</taxon>
        <taxon>Cryptotermitinae</taxon>
        <taxon>Cryptotermes</taxon>
    </lineage>
</organism>
<dbReference type="EMBL" id="NEVH01025660">
    <property type="protein sequence ID" value="PNF15074.1"/>
    <property type="molecule type" value="Genomic_DNA"/>
</dbReference>
<feature type="compositionally biased region" description="Basic and acidic residues" evidence="1">
    <location>
        <begin position="1"/>
        <end position="11"/>
    </location>
</feature>
<comment type="caution">
    <text evidence="2">The sequence shown here is derived from an EMBL/GenBank/DDBJ whole genome shotgun (WGS) entry which is preliminary data.</text>
</comment>
<evidence type="ECO:0008006" key="4">
    <source>
        <dbReference type="Google" id="ProtNLM"/>
    </source>
</evidence>
<dbReference type="EMBL" id="NEVH01025660">
    <property type="protein sequence ID" value="PNF15073.1"/>
    <property type="molecule type" value="Genomic_DNA"/>
</dbReference>
<protein>
    <recommendedName>
        <fullName evidence="4">B-block binding subunit of TFIIIC domain-containing protein</fullName>
    </recommendedName>
</protein>
<dbReference type="EMBL" id="NEVH01025660">
    <property type="protein sequence ID" value="PNF15072.1"/>
    <property type="molecule type" value="Genomic_DNA"/>
</dbReference>
<keyword evidence="3" id="KW-1185">Reference proteome</keyword>
<dbReference type="PANTHER" id="PTHR15180">
    <property type="entry name" value="GENERAL TRANSCRIPTION FACTOR 3C POLYPEPTIDE 1"/>
    <property type="match status" value="1"/>
</dbReference>
<proteinExistence type="predicted"/>
<sequence>MGKELLFKKPYVDQGEEENPLGKEGHLPSGSTDMNADPEDGDPDDFELDGMVDLEQPCNVNQQTAIARAATRIALYMMREELGDPVLGEKQHTHAHDFFVVNSCKVYCKVKQPPFSSLYVNGRQDTLKLTSCVSNNTASDPGHMNMEVNQSNTSSGVWSDEGCRGSQNGHTVEQCDKHVLSGPALESKQEQSMANISQSGISSPNNEIYKNEGAEAMNIDQTDQDDSDTVCNNQVKHIEGEHAMKGGNESSQDLLKCVSDHNQGFQSEIKYTDRDMDAPVASSSKAEEPPVHDILLPITCKEAMNILEEINRNLLVSDEHVTEEEVNRVFILSGATDGDWKKAKDILAFVMEKKEIGATIKEIRKNFRKPKSPMSLAEVLALLTKSRSLYRSGVTTVHYIYHMFMKPWLVHSYKLLRLEREKQQPPPQQAVMNVAVQDNHESSENTHERIRAWRRRKLLAASREVERAVQTVQLSGSEKIHVAIRPWVRVDGSLNRRVLDRMLGSVLGHSMNTPGVSIKDIADHFSPALQPYQVRELTEMLQMLGCVKLLVVKKSCRTTLFSKPSTVNLSPADGTEDEAKIVIEPQPDAVLRLGQFIGDKTYLRDFLSL</sequence>
<gene>
    <name evidence="2" type="ORF">B7P43_G16543</name>
</gene>
<evidence type="ECO:0000256" key="1">
    <source>
        <dbReference type="SAM" id="MobiDB-lite"/>
    </source>
</evidence>
<dbReference type="GO" id="GO:0000127">
    <property type="term" value="C:transcription factor TFIIIC complex"/>
    <property type="evidence" value="ECO:0007669"/>
    <property type="project" value="InterPro"/>
</dbReference>
<dbReference type="GO" id="GO:0042791">
    <property type="term" value="P:5S class rRNA transcription by RNA polymerase III"/>
    <property type="evidence" value="ECO:0007669"/>
    <property type="project" value="TreeGrafter"/>
</dbReference>
<name>A0A2J7PFG2_9NEOP</name>
<dbReference type="InParanoid" id="A0A2J7PFG2"/>
<accession>A0A2J7PFG2</accession>
<feature type="region of interest" description="Disordered" evidence="1">
    <location>
        <begin position="1"/>
        <end position="49"/>
    </location>
</feature>
<dbReference type="OrthoDB" id="7616975at2759"/>
<reference evidence="2 3" key="1">
    <citation type="submission" date="2017-12" db="EMBL/GenBank/DDBJ databases">
        <title>Hemimetabolous genomes reveal molecular basis of termite eusociality.</title>
        <authorList>
            <person name="Harrison M.C."/>
            <person name="Jongepier E."/>
            <person name="Robertson H.M."/>
            <person name="Arning N."/>
            <person name="Bitard-Feildel T."/>
            <person name="Chao H."/>
            <person name="Childers C.P."/>
            <person name="Dinh H."/>
            <person name="Doddapaneni H."/>
            <person name="Dugan S."/>
            <person name="Gowin J."/>
            <person name="Greiner C."/>
            <person name="Han Y."/>
            <person name="Hu H."/>
            <person name="Hughes D.S.T."/>
            <person name="Huylmans A.-K."/>
            <person name="Kemena C."/>
            <person name="Kremer L.P.M."/>
            <person name="Lee S.L."/>
            <person name="Lopez-Ezquerra A."/>
            <person name="Mallet L."/>
            <person name="Monroy-Kuhn J.M."/>
            <person name="Moser A."/>
            <person name="Murali S.C."/>
            <person name="Muzny D.M."/>
            <person name="Otani S."/>
            <person name="Piulachs M.-D."/>
            <person name="Poelchau M."/>
            <person name="Qu J."/>
            <person name="Schaub F."/>
            <person name="Wada-Katsumata A."/>
            <person name="Worley K.C."/>
            <person name="Xie Q."/>
            <person name="Ylla G."/>
            <person name="Poulsen M."/>
            <person name="Gibbs R.A."/>
            <person name="Schal C."/>
            <person name="Richards S."/>
            <person name="Belles X."/>
            <person name="Korb J."/>
            <person name="Bornberg-Bauer E."/>
        </authorList>
    </citation>
    <scope>NUCLEOTIDE SEQUENCE [LARGE SCALE GENOMIC DNA]</scope>
    <source>
        <tissue evidence="2">Whole body</tissue>
    </source>
</reference>
<feature type="compositionally biased region" description="Acidic residues" evidence="1">
    <location>
        <begin position="36"/>
        <end position="49"/>
    </location>
</feature>
<feature type="region of interest" description="Disordered" evidence="1">
    <location>
        <begin position="151"/>
        <end position="170"/>
    </location>
</feature>
<dbReference type="InterPro" id="IPR044210">
    <property type="entry name" value="Tfc3-like"/>
</dbReference>